<dbReference type="PROSITE" id="PS50164">
    <property type="entry name" value="GIY_YIG"/>
    <property type="match status" value="1"/>
</dbReference>
<dbReference type="InterPro" id="IPR000305">
    <property type="entry name" value="GIY-YIG_endonuc"/>
</dbReference>
<evidence type="ECO:0000259" key="1">
    <source>
        <dbReference type="PROSITE" id="PS50164"/>
    </source>
</evidence>
<organism evidence="2 3">
    <name type="scientific">Hydra vulgaris</name>
    <name type="common">Hydra</name>
    <name type="synonym">Hydra attenuata</name>
    <dbReference type="NCBI Taxonomy" id="6087"/>
    <lineage>
        <taxon>Eukaryota</taxon>
        <taxon>Metazoa</taxon>
        <taxon>Cnidaria</taxon>
        <taxon>Hydrozoa</taxon>
        <taxon>Hydroidolina</taxon>
        <taxon>Anthoathecata</taxon>
        <taxon>Aplanulata</taxon>
        <taxon>Hydridae</taxon>
        <taxon>Hydra</taxon>
    </lineage>
</organism>
<evidence type="ECO:0000313" key="3">
    <source>
        <dbReference type="RefSeq" id="XP_065662774.1"/>
    </source>
</evidence>
<proteinExistence type="predicted"/>
<keyword evidence="2" id="KW-1185">Reference proteome</keyword>
<evidence type="ECO:0000313" key="2">
    <source>
        <dbReference type="Proteomes" id="UP001652625"/>
    </source>
</evidence>
<sequence length="190" mass="22499">MLKDISYHVREKRLANKNETLSNSNNLLTISLPWIPIISPRLRRLFRKADYRTVFKSNAYLKMLLTFRNKSKLPRNSQPGTYLIKCKCSKVYVGESKLQIRTRVQQHQKFLTEGKLSQSALALHKVNRNEDIEWDRAETPKVEDKKFERKVPEALEIQKHQCSPMYSGINLDNGQYVKTNFWTFFFFILK</sequence>
<dbReference type="GeneID" id="136085398"/>
<dbReference type="Proteomes" id="UP001652625">
    <property type="component" value="Chromosome 09"/>
</dbReference>
<name>A0ABM4CLV8_HYDVU</name>
<reference evidence="3" key="1">
    <citation type="submission" date="2025-08" db="UniProtKB">
        <authorList>
            <consortium name="RefSeq"/>
        </authorList>
    </citation>
    <scope>IDENTIFICATION</scope>
</reference>
<accession>A0ABM4CLV8</accession>
<dbReference type="RefSeq" id="XP_065662774.1">
    <property type="nucleotide sequence ID" value="XM_065806702.1"/>
</dbReference>
<feature type="domain" description="GIY-YIG" evidence="1">
    <location>
        <begin position="77"/>
        <end position="161"/>
    </location>
</feature>
<protein>
    <submittedName>
        <fullName evidence="3">Uncharacterized protein LOC136085398</fullName>
    </submittedName>
</protein>
<gene>
    <name evidence="3" type="primary">LOC136085398</name>
</gene>